<keyword evidence="2" id="KW-0472">Membrane</keyword>
<dbReference type="PANTHER" id="PTHR35335:SF1">
    <property type="entry name" value="UPF0716 PROTEIN FXSA"/>
    <property type="match status" value="1"/>
</dbReference>
<dbReference type="RefSeq" id="WP_203917593.1">
    <property type="nucleotide sequence ID" value="NZ_BONZ01000018.1"/>
</dbReference>
<keyword evidence="2" id="KW-1133">Transmembrane helix</keyword>
<dbReference type="EMBL" id="BONZ01000018">
    <property type="protein sequence ID" value="GIH13923.1"/>
    <property type="molecule type" value="Genomic_DNA"/>
</dbReference>
<keyword evidence="4" id="KW-1185">Reference proteome</keyword>
<dbReference type="PANTHER" id="PTHR35335">
    <property type="entry name" value="UPF0716 PROTEIN FXSA"/>
    <property type="match status" value="1"/>
</dbReference>
<protein>
    <submittedName>
        <fullName evidence="3">Uncharacterized protein</fullName>
    </submittedName>
</protein>
<dbReference type="Pfam" id="PF04186">
    <property type="entry name" value="FxsA"/>
    <property type="match status" value="1"/>
</dbReference>
<name>A0A8J3QMU6_9ACTN</name>
<gene>
    <name evidence="3" type="ORF">Raf01_20950</name>
</gene>
<proteinExistence type="predicted"/>
<feature type="region of interest" description="Disordered" evidence="1">
    <location>
        <begin position="139"/>
        <end position="164"/>
    </location>
</feature>
<dbReference type="InterPro" id="IPR007313">
    <property type="entry name" value="FxsA"/>
</dbReference>
<keyword evidence="2" id="KW-0812">Transmembrane</keyword>
<sequence length="164" mass="17125">MQRLIGLAGIGLLAVIAAEIVVFVVVAHWLGVGLTLILLLAISLLGGWLLRREGSRAWRKLREAGTTGRPVGTDVSQGLPGLLSGLLLAVPGFITGVVGLALLVPPVRRLAGSGVQRLAERQLSSAAAGDLFGPRRVRVRPGRPYQASPQPGGSPIEGEIIDPR</sequence>
<evidence type="ECO:0000256" key="1">
    <source>
        <dbReference type="SAM" id="MobiDB-lite"/>
    </source>
</evidence>
<dbReference type="GO" id="GO:0016020">
    <property type="term" value="C:membrane"/>
    <property type="evidence" value="ECO:0007669"/>
    <property type="project" value="InterPro"/>
</dbReference>
<evidence type="ECO:0000313" key="3">
    <source>
        <dbReference type="EMBL" id="GIH13923.1"/>
    </source>
</evidence>
<organism evidence="3 4">
    <name type="scientific">Rugosimonospora africana</name>
    <dbReference type="NCBI Taxonomy" id="556532"/>
    <lineage>
        <taxon>Bacteria</taxon>
        <taxon>Bacillati</taxon>
        <taxon>Actinomycetota</taxon>
        <taxon>Actinomycetes</taxon>
        <taxon>Micromonosporales</taxon>
        <taxon>Micromonosporaceae</taxon>
        <taxon>Rugosimonospora</taxon>
    </lineage>
</organism>
<reference evidence="3" key="1">
    <citation type="submission" date="2021-01" db="EMBL/GenBank/DDBJ databases">
        <title>Whole genome shotgun sequence of Rugosimonospora africana NBRC 104875.</title>
        <authorList>
            <person name="Komaki H."/>
            <person name="Tamura T."/>
        </authorList>
    </citation>
    <scope>NUCLEOTIDE SEQUENCE</scope>
    <source>
        <strain evidence="3">NBRC 104875</strain>
    </source>
</reference>
<feature type="transmembrane region" description="Helical" evidence="2">
    <location>
        <begin position="27"/>
        <end position="50"/>
    </location>
</feature>
<dbReference type="NCBIfam" id="NF008528">
    <property type="entry name" value="PRK11463.1-2"/>
    <property type="match status" value="1"/>
</dbReference>
<evidence type="ECO:0000256" key="2">
    <source>
        <dbReference type="SAM" id="Phobius"/>
    </source>
</evidence>
<evidence type="ECO:0000313" key="4">
    <source>
        <dbReference type="Proteomes" id="UP000642748"/>
    </source>
</evidence>
<feature type="transmembrane region" description="Helical" evidence="2">
    <location>
        <begin position="82"/>
        <end position="104"/>
    </location>
</feature>
<dbReference type="AlphaFoldDB" id="A0A8J3QMU6"/>
<accession>A0A8J3QMU6</accession>
<dbReference type="Proteomes" id="UP000642748">
    <property type="component" value="Unassembled WGS sequence"/>
</dbReference>
<comment type="caution">
    <text evidence="3">The sequence shown here is derived from an EMBL/GenBank/DDBJ whole genome shotgun (WGS) entry which is preliminary data.</text>
</comment>